<protein>
    <recommendedName>
        <fullName evidence="3 5">Regulatory protein RecX</fullName>
    </recommendedName>
</protein>
<sequence length="146" mass="17166">MNMSPEKLYDFAVSLLAKRDYSSGEMRRTLSRQGSCDIVDLVMERLLSHHYLDDVRLTEKEIAKQLNKCHGTSRIKQELRQKGFDPLVIEQELEDTDVDWFELCLKAKEKKFGNSFPQDQTEKTKMIRYLQYRGHSLSMILECISK</sequence>
<comment type="subcellular location">
    <subcellularLocation>
        <location evidence="1 5">Cytoplasm</location>
    </subcellularLocation>
</comment>
<dbReference type="AlphaFoldDB" id="A0A9X3CST0"/>
<comment type="similarity">
    <text evidence="2 5">Belongs to the RecX family.</text>
</comment>
<evidence type="ECO:0000259" key="6">
    <source>
        <dbReference type="Pfam" id="PF21981"/>
    </source>
</evidence>
<dbReference type="InterPro" id="IPR036388">
    <property type="entry name" value="WH-like_DNA-bd_sf"/>
</dbReference>
<dbReference type="Proteomes" id="UP001155587">
    <property type="component" value="Unassembled WGS sequence"/>
</dbReference>
<evidence type="ECO:0000256" key="4">
    <source>
        <dbReference type="ARBA" id="ARBA00022490"/>
    </source>
</evidence>
<keyword evidence="4 5" id="KW-0963">Cytoplasm</keyword>
<dbReference type="Gene3D" id="1.10.10.10">
    <property type="entry name" value="Winged helix-like DNA-binding domain superfamily/Winged helix DNA-binding domain"/>
    <property type="match status" value="3"/>
</dbReference>
<evidence type="ECO:0000313" key="8">
    <source>
        <dbReference type="Proteomes" id="UP001155587"/>
    </source>
</evidence>
<evidence type="ECO:0000313" key="7">
    <source>
        <dbReference type="EMBL" id="MCW8349091.1"/>
    </source>
</evidence>
<evidence type="ECO:0000256" key="1">
    <source>
        <dbReference type="ARBA" id="ARBA00004496"/>
    </source>
</evidence>
<dbReference type="PANTHER" id="PTHR33602:SF1">
    <property type="entry name" value="REGULATORY PROTEIN RECX FAMILY PROTEIN"/>
    <property type="match status" value="1"/>
</dbReference>
<dbReference type="GO" id="GO:0006282">
    <property type="term" value="P:regulation of DNA repair"/>
    <property type="evidence" value="ECO:0007669"/>
    <property type="project" value="UniProtKB-UniRule"/>
</dbReference>
<evidence type="ECO:0000256" key="5">
    <source>
        <dbReference type="HAMAP-Rule" id="MF_01114"/>
    </source>
</evidence>
<dbReference type="InterPro" id="IPR053925">
    <property type="entry name" value="RecX_HTH_3rd"/>
</dbReference>
<organism evidence="7 8">
    <name type="scientific">Vibrio qingdaonensis</name>
    <dbReference type="NCBI Taxonomy" id="2829491"/>
    <lineage>
        <taxon>Bacteria</taxon>
        <taxon>Pseudomonadati</taxon>
        <taxon>Pseudomonadota</taxon>
        <taxon>Gammaproteobacteria</taxon>
        <taxon>Vibrionales</taxon>
        <taxon>Vibrionaceae</taxon>
        <taxon>Vibrio</taxon>
    </lineage>
</organism>
<gene>
    <name evidence="5" type="primary">recX</name>
    <name evidence="7" type="ORF">MD535_24170</name>
</gene>
<dbReference type="EMBL" id="JAKRRY010000061">
    <property type="protein sequence ID" value="MCW8349091.1"/>
    <property type="molecule type" value="Genomic_DNA"/>
</dbReference>
<reference evidence="7" key="1">
    <citation type="submission" date="2022-02" db="EMBL/GenBank/DDBJ databases">
        <title>Vibrio sp. nov, a new bacterium isolated from seawater.</title>
        <authorList>
            <person name="Yuan Y."/>
        </authorList>
    </citation>
    <scope>NUCLEOTIDE SEQUENCE</scope>
    <source>
        <strain evidence="7">ZSDZ65</strain>
    </source>
</reference>
<dbReference type="PANTHER" id="PTHR33602">
    <property type="entry name" value="REGULATORY PROTEIN RECX FAMILY PROTEIN"/>
    <property type="match status" value="1"/>
</dbReference>
<keyword evidence="8" id="KW-1185">Reference proteome</keyword>
<dbReference type="InterPro" id="IPR003783">
    <property type="entry name" value="Regulatory_RecX"/>
</dbReference>
<dbReference type="HAMAP" id="MF_01114">
    <property type="entry name" value="RecX"/>
    <property type="match status" value="1"/>
</dbReference>
<dbReference type="Pfam" id="PF21981">
    <property type="entry name" value="RecX_HTH3"/>
    <property type="match status" value="1"/>
</dbReference>
<feature type="domain" description="RecX third three-helical" evidence="6">
    <location>
        <begin position="98"/>
        <end position="144"/>
    </location>
</feature>
<dbReference type="GO" id="GO:0005737">
    <property type="term" value="C:cytoplasm"/>
    <property type="evidence" value="ECO:0007669"/>
    <property type="project" value="UniProtKB-SubCell"/>
</dbReference>
<evidence type="ECO:0000256" key="3">
    <source>
        <dbReference type="ARBA" id="ARBA00018111"/>
    </source>
</evidence>
<evidence type="ECO:0000256" key="2">
    <source>
        <dbReference type="ARBA" id="ARBA00009695"/>
    </source>
</evidence>
<accession>A0A9X3CST0</accession>
<proteinExistence type="inferred from homology"/>
<comment type="caution">
    <text evidence="7">The sequence shown here is derived from an EMBL/GenBank/DDBJ whole genome shotgun (WGS) entry which is preliminary data.</text>
</comment>
<comment type="function">
    <text evidence="5">Modulates RecA activity.</text>
</comment>
<dbReference type="RefSeq" id="WP_265677738.1">
    <property type="nucleotide sequence ID" value="NZ_JAKRRY010000061.1"/>
</dbReference>
<name>A0A9X3CST0_9VIBR</name>